<keyword evidence="5 6" id="KW-0378">Hydrolase</keyword>
<dbReference type="AlphaFoldDB" id="A0A914E3P8"/>
<dbReference type="GO" id="GO:0004348">
    <property type="term" value="F:glucosylceramidase activity"/>
    <property type="evidence" value="ECO:0007669"/>
    <property type="project" value="UniProtKB-EC"/>
</dbReference>
<reference evidence="9" key="1">
    <citation type="submission" date="2022-11" db="UniProtKB">
        <authorList>
            <consortium name="WormBaseParasite"/>
        </authorList>
    </citation>
    <scope>IDENTIFICATION</scope>
</reference>
<dbReference type="PRINTS" id="PR00843">
    <property type="entry name" value="GLHYDRLASE30"/>
</dbReference>
<evidence type="ECO:0000256" key="4">
    <source>
        <dbReference type="ARBA" id="ARBA00022729"/>
    </source>
</evidence>
<evidence type="ECO:0000313" key="9">
    <source>
        <dbReference type="WBParaSite" id="ACRNAN_scaffold5589.g31380.t1"/>
    </source>
</evidence>
<evidence type="ECO:0000256" key="2">
    <source>
        <dbReference type="ARBA" id="ARBA00005382"/>
    </source>
</evidence>
<protein>
    <recommendedName>
        <fullName evidence="3 6">Glucosylceramidase</fullName>
        <ecNumber evidence="3 6">3.2.1.45</ecNumber>
    </recommendedName>
</protein>
<name>A0A914E3P8_9BILA</name>
<organism evidence="8 9">
    <name type="scientific">Acrobeloides nanus</name>
    <dbReference type="NCBI Taxonomy" id="290746"/>
    <lineage>
        <taxon>Eukaryota</taxon>
        <taxon>Metazoa</taxon>
        <taxon>Ecdysozoa</taxon>
        <taxon>Nematoda</taxon>
        <taxon>Chromadorea</taxon>
        <taxon>Rhabditida</taxon>
        <taxon>Tylenchina</taxon>
        <taxon>Cephalobomorpha</taxon>
        <taxon>Cephaloboidea</taxon>
        <taxon>Cephalobidae</taxon>
        <taxon>Acrobeloides</taxon>
    </lineage>
</organism>
<dbReference type="EC" id="3.2.1.45" evidence="3 6"/>
<accession>A0A914E3P8</accession>
<dbReference type="Proteomes" id="UP000887540">
    <property type="component" value="Unplaced"/>
</dbReference>
<dbReference type="SUPFAM" id="SSF51445">
    <property type="entry name" value="(Trans)glycosidases"/>
    <property type="match status" value="1"/>
</dbReference>
<keyword evidence="4" id="KW-0732">Signal</keyword>
<evidence type="ECO:0000256" key="3">
    <source>
        <dbReference type="ARBA" id="ARBA00012658"/>
    </source>
</evidence>
<dbReference type="PANTHER" id="PTHR11069:SF23">
    <property type="entry name" value="LYSOSOMAL ACID GLUCOSYLCERAMIDASE"/>
    <property type="match status" value="1"/>
</dbReference>
<keyword evidence="6" id="KW-0443">Lipid metabolism</keyword>
<proteinExistence type="inferred from homology"/>
<dbReference type="InterPro" id="IPR033453">
    <property type="entry name" value="Glyco_hydro_30_TIM-barrel"/>
</dbReference>
<evidence type="ECO:0000313" key="8">
    <source>
        <dbReference type="Proteomes" id="UP000887540"/>
    </source>
</evidence>
<evidence type="ECO:0000256" key="1">
    <source>
        <dbReference type="ARBA" id="ARBA00001013"/>
    </source>
</evidence>
<evidence type="ECO:0000259" key="7">
    <source>
        <dbReference type="Pfam" id="PF02055"/>
    </source>
</evidence>
<dbReference type="GO" id="GO:0006680">
    <property type="term" value="P:glucosylceramide catabolic process"/>
    <property type="evidence" value="ECO:0007669"/>
    <property type="project" value="TreeGrafter"/>
</dbReference>
<sequence length="189" mass="21296">MVCVCNATYCDEFPPLVNLNPNEAAVYISSISGKRFENSTINFTPLGNISIGYTIGRVPMEDGDTDDDVINDFELNHFNLTKADFLLKIPMIKAVKQLVGDKLKLFATPWTAPAWMKASGKFGGGDINSQLKGDMNGPYYRTWANYFIKYFEAYAEQGINFWGMTVQNEPVSGVMVEWQAMFMNAEMHR</sequence>
<dbReference type="InterPro" id="IPR001139">
    <property type="entry name" value="Glyco_hydro_30"/>
</dbReference>
<feature type="domain" description="Glycosyl hydrolase family 30 TIM-barrel" evidence="7">
    <location>
        <begin position="47"/>
        <end position="189"/>
    </location>
</feature>
<dbReference type="GO" id="GO:0016020">
    <property type="term" value="C:membrane"/>
    <property type="evidence" value="ECO:0007669"/>
    <property type="project" value="GOC"/>
</dbReference>
<dbReference type="Pfam" id="PF02055">
    <property type="entry name" value="Glyco_hydro_30"/>
    <property type="match status" value="1"/>
</dbReference>
<keyword evidence="6" id="KW-0326">Glycosidase</keyword>
<evidence type="ECO:0000256" key="6">
    <source>
        <dbReference type="RuleBase" id="RU361188"/>
    </source>
</evidence>
<keyword evidence="8" id="KW-1185">Reference proteome</keyword>
<dbReference type="PANTHER" id="PTHR11069">
    <property type="entry name" value="GLUCOSYLCERAMIDASE"/>
    <property type="match status" value="1"/>
</dbReference>
<comment type="catalytic activity">
    <reaction evidence="1">
        <text>a beta-D-glucosyl-(1&lt;-&gt;1')-N-acylsphing-4-enine + H2O = an N-acylsphing-4-enine + D-glucose</text>
        <dbReference type="Rhea" id="RHEA:13269"/>
        <dbReference type="ChEBI" id="CHEBI:4167"/>
        <dbReference type="ChEBI" id="CHEBI:15377"/>
        <dbReference type="ChEBI" id="CHEBI:22801"/>
        <dbReference type="ChEBI" id="CHEBI:52639"/>
        <dbReference type="EC" id="3.2.1.45"/>
    </reaction>
    <physiologicalReaction direction="left-to-right" evidence="1">
        <dbReference type="Rhea" id="RHEA:13270"/>
    </physiologicalReaction>
</comment>
<keyword evidence="6" id="KW-0746">Sphingolipid metabolism</keyword>
<dbReference type="InterPro" id="IPR017853">
    <property type="entry name" value="GH"/>
</dbReference>
<dbReference type="WBParaSite" id="ACRNAN_scaffold5589.g31380.t1">
    <property type="protein sequence ID" value="ACRNAN_scaffold5589.g31380.t1"/>
    <property type="gene ID" value="ACRNAN_scaffold5589.g31380"/>
</dbReference>
<evidence type="ECO:0000256" key="5">
    <source>
        <dbReference type="ARBA" id="ARBA00022801"/>
    </source>
</evidence>
<dbReference type="Gene3D" id="3.20.20.80">
    <property type="entry name" value="Glycosidases"/>
    <property type="match status" value="1"/>
</dbReference>
<comment type="similarity">
    <text evidence="2 6">Belongs to the glycosyl hydrolase 30 family.</text>
</comment>
<dbReference type="SUPFAM" id="SSF51011">
    <property type="entry name" value="Glycosyl hydrolase domain"/>
    <property type="match status" value="1"/>
</dbReference>